<feature type="compositionally biased region" description="Acidic residues" evidence="2">
    <location>
        <begin position="89"/>
        <end position="98"/>
    </location>
</feature>
<dbReference type="PANTHER" id="PTHR15565">
    <property type="entry name" value="AATF PROTEIN APOPTOSIS ANTAGONIZING TRANSCRIPTION FACTOR"/>
    <property type="match status" value="1"/>
</dbReference>
<feature type="region of interest" description="Disordered" evidence="2">
    <location>
        <begin position="81"/>
        <end position="167"/>
    </location>
</feature>
<accession>A0A7R9IN58</accession>
<feature type="domain" description="AATF leucine zipper-containing" evidence="4">
    <location>
        <begin position="162"/>
        <end position="325"/>
    </location>
</feature>
<dbReference type="AlphaFoldDB" id="A0A7R9IN58"/>
<dbReference type="EMBL" id="OE004790">
    <property type="protein sequence ID" value="CAD7461466.1"/>
    <property type="molecule type" value="Genomic_DNA"/>
</dbReference>
<evidence type="ECO:0000256" key="2">
    <source>
        <dbReference type="SAM" id="MobiDB-lite"/>
    </source>
</evidence>
<dbReference type="GO" id="GO:0005730">
    <property type="term" value="C:nucleolus"/>
    <property type="evidence" value="ECO:0007669"/>
    <property type="project" value="TreeGrafter"/>
</dbReference>
<dbReference type="InterPro" id="IPR025160">
    <property type="entry name" value="AATF"/>
</dbReference>
<feature type="compositionally biased region" description="Basic and acidic residues" evidence="2">
    <location>
        <begin position="253"/>
        <end position="268"/>
    </location>
</feature>
<proteinExistence type="inferred from homology"/>
<feature type="compositionally biased region" description="Polar residues" evidence="2">
    <location>
        <begin position="146"/>
        <end position="158"/>
    </location>
</feature>
<dbReference type="InterPro" id="IPR039223">
    <property type="entry name" value="AATF/Bfr2"/>
</dbReference>
<evidence type="ECO:0000313" key="5">
    <source>
        <dbReference type="EMBL" id="CAD7461466.1"/>
    </source>
</evidence>
<feature type="compositionally biased region" description="Basic and acidic residues" evidence="2">
    <location>
        <begin position="133"/>
        <end position="145"/>
    </location>
</feature>
<gene>
    <name evidence="5" type="ORF">TTEB3V08_LOCUS9375</name>
</gene>
<organism evidence="5">
    <name type="scientific">Timema tahoe</name>
    <dbReference type="NCBI Taxonomy" id="61484"/>
    <lineage>
        <taxon>Eukaryota</taxon>
        <taxon>Metazoa</taxon>
        <taxon>Ecdysozoa</taxon>
        <taxon>Arthropoda</taxon>
        <taxon>Hexapoda</taxon>
        <taxon>Insecta</taxon>
        <taxon>Pterygota</taxon>
        <taxon>Neoptera</taxon>
        <taxon>Polyneoptera</taxon>
        <taxon>Phasmatodea</taxon>
        <taxon>Timematodea</taxon>
        <taxon>Timematoidea</taxon>
        <taxon>Timematidae</taxon>
        <taxon>Timema</taxon>
    </lineage>
</organism>
<dbReference type="PANTHER" id="PTHR15565:SF0">
    <property type="entry name" value="PROTEIN AATF"/>
    <property type="match status" value="1"/>
</dbReference>
<dbReference type="Pfam" id="PF13339">
    <property type="entry name" value="AATF-Che1"/>
    <property type="match status" value="1"/>
</dbReference>
<feature type="region of interest" description="Disordered" evidence="2">
    <location>
        <begin position="245"/>
        <end position="295"/>
    </location>
</feature>
<evidence type="ECO:0000259" key="4">
    <source>
        <dbReference type="Pfam" id="PF13339"/>
    </source>
</evidence>
<evidence type="ECO:0000259" key="3">
    <source>
        <dbReference type="Pfam" id="PF08164"/>
    </source>
</evidence>
<protein>
    <recommendedName>
        <fullName evidence="6">Protein AATF</fullName>
    </recommendedName>
</protein>
<feature type="domain" description="Apoptosis-antagonizing transcription factor C-terminal" evidence="3">
    <location>
        <begin position="414"/>
        <end position="496"/>
    </location>
</feature>
<evidence type="ECO:0000256" key="1">
    <source>
        <dbReference type="ARBA" id="ARBA00008966"/>
    </source>
</evidence>
<comment type="similarity">
    <text evidence="1">Belongs to the AATF family.</text>
</comment>
<dbReference type="Pfam" id="PF08164">
    <property type="entry name" value="TRAUB"/>
    <property type="match status" value="1"/>
</dbReference>
<name>A0A7R9IN58_9NEOP</name>
<feature type="region of interest" description="Disordered" evidence="2">
    <location>
        <begin position="1"/>
        <end position="35"/>
    </location>
</feature>
<dbReference type="InterPro" id="IPR012617">
    <property type="entry name" value="AATF_C"/>
</dbReference>
<sequence length="501" mass="57130">MGPPKKTASENFHDLVNPKPLSNDPEDDLDPDTAAKLVDNDYDSFDEGETVLNKSKARNIDLIEEGDERYIGEKVSRKSLKIKSRIESDSEIGSDDEVSLTGESPVSGSYGEESLQEDSSGDIDDDDDDDADASDKALNTDDKNSTEGNSFQHISNKNAESEVEKGNAVRNQLKLWDNLLEGRIKLQKVLMPANKFPQHTVYESFLSEGGAELQSAVEHSKHLVASLLDKLLLLQTEMLDSYTETKNLGSHQRNGETKRAHDSDKEIPSDSEEEQDTGNTREKSEDKTEKPAKRRKLADYSELINKQHEDFMSYRNLTIQKWNDKTRVAVGNLSNRNFSAFEQSTVKQIEQILSNKPRLIRRSQMKRSVYDVLCQEPASTEKLELNASPDDRTAKVEEREKEYDVEIFDDTDFYHQLLRELIERKSTDITDPILLGKQWVELQKLRSKMKRKVDTRATKGRKIRYVVHPKLVNFMAPIPQNVYTEESKNELFSSLFGKRSC</sequence>
<feature type="compositionally biased region" description="Basic and acidic residues" evidence="2">
    <location>
        <begin position="279"/>
        <end position="291"/>
    </location>
</feature>
<evidence type="ECO:0008006" key="6">
    <source>
        <dbReference type="Google" id="ProtNLM"/>
    </source>
</evidence>
<feature type="compositionally biased region" description="Acidic residues" evidence="2">
    <location>
        <begin position="114"/>
        <end position="132"/>
    </location>
</feature>
<reference evidence="5" key="1">
    <citation type="submission" date="2020-11" db="EMBL/GenBank/DDBJ databases">
        <authorList>
            <person name="Tran Van P."/>
        </authorList>
    </citation>
    <scope>NUCLEOTIDE SEQUENCE</scope>
</reference>
<dbReference type="GO" id="GO:0006357">
    <property type="term" value="P:regulation of transcription by RNA polymerase II"/>
    <property type="evidence" value="ECO:0007669"/>
    <property type="project" value="TreeGrafter"/>
</dbReference>